<proteinExistence type="predicted"/>
<dbReference type="EMBL" id="AMEP01000061">
    <property type="protein sequence ID" value="EKY02012.1"/>
    <property type="molecule type" value="Genomic_DNA"/>
</dbReference>
<dbReference type="AlphaFoldDB" id="L1NFM6"/>
<dbReference type="STRING" id="1127699.HMPREF9151_00903"/>
<dbReference type="Proteomes" id="UP000010433">
    <property type="component" value="Unassembled WGS sequence"/>
</dbReference>
<accession>L1NFM6</accession>
<organism evidence="1 2">
    <name type="scientific">Hoylesella saccharolytica F0055</name>
    <dbReference type="NCBI Taxonomy" id="1127699"/>
    <lineage>
        <taxon>Bacteria</taxon>
        <taxon>Pseudomonadati</taxon>
        <taxon>Bacteroidota</taxon>
        <taxon>Bacteroidia</taxon>
        <taxon>Bacteroidales</taxon>
        <taxon>Prevotellaceae</taxon>
        <taxon>Hoylesella</taxon>
    </lineage>
</organism>
<evidence type="ECO:0000313" key="2">
    <source>
        <dbReference type="Proteomes" id="UP000010433"/>
    </source>
</evidence>
<protein>
    <recommendedName>
        <fullName evidence="3">DUF3316 domain-containing protein</fullName>
    </recommendedName>
</protein>
<dbReference type="HOGENOM" id="CLU_079009_0_0_10"/>
<evidence type="ECO:0008006" key="3">
    <source>
        <dbReference type="Google" id="ProtNLM"/>
    </source>
</evidence>
<gene>
    <name evidence="1" type="ORF">HMPREF9151_00903</name>
</gene>
<sequence>MAQTQVENDVADDRITTQVRMLGIGSTNILDTYLSPEKYQGADLRFISHTTREREGKHLSRQIIHNGNVSYVHNRAGNSNEFAGNYNFSYAWHYNWRFFDNRFRVSAGALADVNIGFIYNTRNSNNPAQARANLNIGPSAMVSYRVMMKNRPMILRYEVSMPLLGVMFSPNYGQSYYEIFSEGNYDHNIVPTTFISTPSMRQMFSIDFQLLRNTTLRVGYLGDYQQSQVNLLKTHIYTHSLVVGVVKRFKLIHLRP</sequence>
<dbReference type="Pfam" id="PF11777">
    <property type="entry name" value="DUF3316"/>
    <property type="match status" value="1"/>
</dbReference>
<dbReference type="InterPro" id="IPR016879">
    <property type="entry name" value="UCP028299"/>
</dbReference>
<name>L1NFM6_9BACT</name>
<reference evidence="1 2" key="1">
    <citation type="submission" date="2012-05" db="EMBL/GenBank/DDBJ databases">
        <authorList>
            <person name="Weinstock G."/>
            <person name="Sodergren E."/>
            <person name="Lobos E.A."/>
            <person name="Fulton L."/>
            <person name="Fulton R."/>
            <person name="Courtney L."/>
            <person name="Fronick C."/>
            <person name="O'Laughlin M."/>
            <person name="Godfrey J."/>
            <person name="Wilson R.M."/>
            <person name="Miner T."/>
            <person name="Farmer C."/>
            <person name="Delehaunty K."/>
            <person name="Cordes M."/>
            <person name="Minx P."/>
            <person name="Tomlinson C."/>
            <person name="Chen J."/>
            <person name="Wollam A."/>
            <person name="Pepin K.H."/>
            <person name="Bhonagiri V."/>
            <person name="Zhang X."/>
            <person name="Suruliraj S."/>
            <person name="Warren W."/>
            <person name="Mitreva M."/>
            <person name="Mardis E.R."/>
            <person name="Wilson R.K."/>
        </authorList>
    </citation>
    <scope>NUCLEOTIDE SEQUENCE [LARGE SCALE GENOMIC DNA]</scope>
    <source>
        <strain evidence="1 2">F0055</strain>
    </source>
</reference>
<evidence type="ECO:0000313" key="1">
    <source>
        <dbReference type="EMBL" id="EKY02012.1"/>
    </source>
</evidence>
<dbReference type="PATRIC" id="fig|1127699.3.peg.831"/>
<keyword evidence="2" id="KW-1185">Reference proteome</keyword>
<comment type="caution">
    <text evidence="1">The sequence shown here is derived from an EMBL/GenBank/DDBJ whole genome shotgun (WGS) entry which is preliminary data.</text>
</comment>